<evidence type="ECO:0000313" key="2">
    <source>
        <dbReference type="Proteomes" id="UP000034785"/>
    </source>
</evidence>
<sequence length="119" mass="13808">MNWGDLPNQSFEDFLKDWEYASQNKEFKPKFGSSVTETAKRLGNIMGKLAKAYENGNILLITHGGTIRDFLVMLSEKYKSLFSKRKMEGIRECSITKIVYREKKVTVEYFDSVDHLKAK</sequence>
<evidence type="ECO:0000313" key="1">
    <source>
        <dbReference type="EMBL" id="KKS70655.1"/>
    </source>
</evidence>
<gene>
    <name evidence="1" type="ORF">UV41_C0017G0009</name>
</gene>
<dbReference type="AlphaFoldDB" id="A0A0G1BBB8"/>
<dbReference type="InterPro" id="IPR029033">
    <property type="entry name" value="His_PPase_superfam"/>
</dbReference>
<dbReference type="Proteomes" id="UP000034785">
    <property type="component" value="Unassembled WGS sequence"/>
</dbReference>
<reference evidence="1 2" key="1">
    <citation type="journal article" date="2015" name="Nature">
        <title>rRNA introns, odd ribosomes, and small enigmatic genomes across a large radiation of phyla.</title>
        <authorList>
            <person name="Brown C.T."/>
            <person name="Hug L.A."/>
            <person name="Thomas B.C."/>
            <person name="Sharon I."/>
            <person name="Castelle C.J."/>
            <person name="Singh A."/>
            <person name="Wilkins M.J."/>
            <person name="Williams K.H."/>
            <person name="Banfield J.F."/>
        </authorList>
    </citation>
    <scope>NUCLEOTIDE SEQUENCE [LARGE SCALE GENOMIC DNA]</scope>
</reference>
<dbReference type="EMBL" id="LCEJ01000017">
    <property type="protein sequence ID" value="KKS70655.1"/>
    <property type="molecule type" value="Genomic_DNA"/>
</dbReference>
<protein>
    <submittedName>
        <fullName evidence="1">Phosphoglycerate mutase</fullName>
    </submittedName>
</protein>
<dbReference type="InterPro" id="IPR013078">
    <property type="entry name" value="His_Pase_superF_clade-1"/>
</dbReference>
<organism evidence="1 2">
    <name type="scientific">Candidatus Daviesbacteria bacterium GW2011_GWA2_42_7</name>
    <dbReference type="NCBI Taxonomy" id="1618425"/>
    <lineage>
        <taxon>Bacteria</taxon>
        <taxon>Candidatus Daviesiibacteriota</taxon>
    </lineage>
</organism>
<dbReference type="Pfam" id="PF00300">
    <property type="entry name" value="His_Phos_1"/>
    <property type="match status" value="1"/>
</dbReference>
<accession>A0A0G1BBB8</accession>
<dbReference type="SUPFAM" id="SSF53254">
    <property type="entry name" value="Phosphoglycerate mutase-like"/>
    <property type="match status" value="1"/>
</dbReference>
<proteinExistence type="predicted"/>
<comment type="caution">
    <text evidence="1">The sequence shown here is derived from an EMBL/GenBank/DDBJ whole genome shotgun (WGS) entry which is preliminary data.</text>
</comment>
<dbReference type="Gene3D" id="3.40.50.1240">
    <property type="entry name" value="Phosphoglycerate mutase-like"/>
    <property type="match status" value="1"/>
</dbReference>
<name>A0A0G1BBB8_9BACT</name>